<dbReference type="VEuPathDB" id="FungiDB:AeMF1_009253"/>
<keyword evidence="4" id="KW-0677">Repeat</keyword>
<gene>
    <name evidence="5" type="ORF">Ae201684_001007</name>
</gene>
<evidence type="ECO:0000313" key="6">
    <source>
        <dbReference type="Proteomes" id="UP000481153"/>
    </source>
</evidence>
<organism evidence="5 6">
    <name type="scientific">Aphanomyces euteiches</name>
    <dbReference type="NCBI Taxonomy" id="100861"/>
    <lineage>
        <taxon>Eukaryota</taxon>
        <taxon>Sar</taxon>
        <taxon>Stramenopiles</taxon>
        <taxon>Oomycota</taxon>
        <taxon>Saprolegniomycetes</taxon>
        <taxon>Saprolegniales</taxon>
        <taxon>Verrucalvaceae</taxon>
        <taxon>Aphanomyces</taxon>
    </lineage>
</organism>
<keyword evidence="3" id="KW-0808">Transferase</keyword>
<dbReference type="GO" id="GO:0005737">
    <property type="term" value="C:cytoplasm"/>
    <property type="evidence" value="ECO:0007669"/>
    <property type="project" value="TreeGrafter"/>
</dbReference>
<keyword evidence="2" id="KW-0637">Prenyltransferase</keyword>
<dbReference type="Gene3D" id="1.25.40.120">
    <property type="entry name" value="Protein prenylyltransferase"/>
    <property type="match status" value="1"/>
</dbReference>
<evidence type="ECO:0000256" key="4">
    <source>
        <dbReference type="ARBA" id="ARBA00022737"/>
    </source>
</evidence>
<evidence type="ECO:0000256" key="1">
    <source>
        <dbReference type="ARBA" id="ARBA00006734"/>
    </source>
</evidence>
<dbReference type="GO" id="GO:0008318">
    <property type="term" value="F:protein prenyltransferase activity"/>
    <property type="evidence" value="ECO:0007669"/>
    <property type="project" value="InterPro"/>
</dbReference>
<dbReference type="SUPFAM" id="SSF48439">
    <property type="entry name" value="Protein prenylyltransferase"/>
    <property type="match status" value="1"/>
</dbReference>
<protein>
    <recommendedName>
        <fullName evidence="7">Protein prenyltransferase alpha subunit repeat-containing protein 1</fullName>
    </recommendedName>
</protein>
<dbReference type="PANTHER" id="PTHR11129">
    <property type="entry name" value="PROTEIN FARNESYLTRANSFERASE ALPHA SUBUNIT/RAB GERANYLGERANYL TRANSFERASE ALPHA SUBUNIT"/>
    <property type="match status" value="1"/>
</dbReference>
<evidence type="ECO:0000313" key="5">
    <source>
        <dbReference type="EMBL" id="KAF0744533.1"/>
    </source>
</evidence>
<proteinExistence type="inferred from homology"/>
<dbReference type="PANTHER" id="PTHR11129:SF3">
    <property type="entry name" value="PROTEIN PRENYLTRANSFERASE ALPHA SUBUNIT REPEAT-CONTAINING PROTEIN 1"/>
    <property type="match status" value="1"/>
</dbReference>
<name>A0A6G0XV34_9STRA</name>
<reference evidence="5 6" key="1">
    <citation type="submission" date="2019-07" db="EMBL/GenBank/DDBJ databases">
        <title>Genomics analysis of Aphanomyces spp. identifies a new class of oomycete effector associated with host adaptation.</title>
        <authorList>
            <person name="Gaulin E."/>
        </authorList>
    </citation>
    <scope>NUCLEOTIDE SEQUENCE [LARGE SCALE GENOMIC DNA]</scope>
    <source>
        <strain evidence="5 6">ATCC 201684</strain>
    </source>
</reference>
<comment type="similarity">
    <text evidence="1">Belongs to the protein prenyltransferase subunit alpha family.</text>
</comment>
<dbReference type="PROSITE" id="PS51147">
    <property type="entry name" value="PFTA"/>
    <property type="match status" value="1"/>
</dbReference>
<evidence type="ECO:0000256" key="2">
    <source>
        <dbReference type="ARBA" id="ARBA00022602"/>
    </source>
</evidence>
<dbReference type="AlphaFoldDB" id="A0A6G0XV34"/>
<dbReference type="Proteomes" id="UP000481153">
    <property type="component" value="Unassembled WGS sequence"/>
</dbReference>
<keyword evidence="6" id="KW-1185">Reference proteome</keyword>
<dbReference type="EMBL" id="VJMJ01000009">
    <property type="protein sequence ID" value="KAF0744533.1"/>
    <property type="molecule type" value="Genomic_DNA"/>
</dbReference>
<sequence length="359" mass="41869">MGDRNYVDELTWLFDEDPEIDEIGMVYLEEENEAFVLAEHKLGISMTMIPVIHRQSKQAFFEARERQDVKTILNATRAMLLVCADFYTAWNARNTLITEGHLSHENEIKFMNIVLSLHAKSIDTWAHRRWVIQRFCSHLEGDTLEGFLAQELALCSKLCEQYLRNYFAWSYRYCIASKLSLPSLHAELSASQTWCEQHLSDHSGWNYRHLLLSSLLNRVEDPLRLLEQERNFHSRLVELYPDREALWCYRRGILRAVAQHLSTSSAKETWPEDLSSNLSFHRALPLGVYIQHEVQFAASFQSDYALRYRAFALELIIKHDSQSAPPEVIQKHQEVCRELKSADSIRSSFWDGRNDSVNS</sequence>
<evidence type="ECO:0000256" key="3">
    <source>
        <dbReference type="ARBA" id="ARBA00022679"/>
    </source>
</evidence>
<dbReference type="Pfam" id="PF01239">
    <property type="entry name" value="PPTA"/>
    <property type="match status" value="4"/>
</dbReference>
<accession>A0A6G0XV34</accession>
<dbReference type="InterPro" id="IPR002088">
    <property type="entry name" value="Prenyl_trans_a"/>
</dbReference>
<comment type="caution">
    <text evidence="5">The sequence shown here is derived from an EMBL/GenBank/DDBJ whole genome shotgun (WGS) entry which is preliminary data.</text>
</comment>
<evidence type="ECO:0008006" key="7">
    <source>
        <dbReference type="Google" id="ProtNLM"/>
    </source>
</evidence>